<dbReference type="InterPro" id="IPR043128">
    <property type="entry name" value="Rev_trsase/Diguanyl_cyclase"/>
</dbReference>
<dbReference type="InterPro" id="IPR050951">
    <property type="entry name" value="Retrovirus_Pol_polyprotein"/>
</dbReference>
<dbReference type="RefSeq" id="XP_009761208.1">
    <property type="nucleotide sequence ID" value="XM_009762906.1"/>
</dbReference>
<dbReference type="FunFam" id="3.10.20.370:FF:000001">
    <property type="entry name" value="Retrovirus-related Pol polyprotein from transposon 17.6-like protein"/>
    <property type="match status" value="1"/>
</dbReference>
<reference evidence="5" key="2">
    <citation type="submission" date="2025-08" db="UniProtKB">
        <authorList>
            <consortium name="RefSeq"/>
        </authorList>
    </citation>
    <scope>IDENTIFICATION</scope>
    <source>
        <tissue evidence="5">Leaf</tissue>
    </source>
</reference>
<feature type="domain" description="Integrase zinc-binding" evidence="3">
    <location>
        <begin position="206"/>
        <end position="262"/>
    </location>
</feature>
<dbReference type="PANTHER" id="PTHR37984">
    <property type="entry name" value="PROTEIN CBG26694"/>
    <property type="match status" value="1"/>
</dbReference>
<evidence type="ECO:0000313" key="4">
    <source>
        <dbReference type="Proteomes" id="UP000189701"/>
    </source>
</evidence>
<dbReference type="InterPro" id="IPR012337">
    <property type="entry name" value="RNaseH-like_sf"/>
</dbReference>
<dbReference type="InterPro" id="IPR041577">
    <property type="entry name" value="RT_RNaseH_2"/>
</dbReference>
<keyword evidence="1" id="KW-0511">Multifunctional enzyme</keyword>
<dbReference type="InterPro" id="IPR041588">
    <property type="entry name" value="Integrase_H2C2"/>
</dbReference>
<dbReference type="InterPro" id="IPR036397">
    <property type="entry name" value="RNaseH_sf"/>
</dbReference>
<reference evidence="4" key="1">
    <citation type="journal article" date="2013" name="Genome Biol.">
        <title>Reference genomes and transcriptomes of Nicotiana sylvestris and Nicotiana tomentosiformis.</title>
        <authorList>
            <person name="Sierro N."/>
            <person name="Battey J.N."/>
            <person name="Ouadi S."/>
            <person name="Bovet L."/>
            <person name="Goepfert S."/>
            <person name="Bakaher N."/>
            <person name="Peitsch M.C."/>
            <person name="Ivanov N.V."/>
        </authorList>
    </citation>
    <scope>NUCLEOTIDE SEQUENCE [LARGE SCALE GENOMIC DNA]</scope>
</reference>
<dbReference type="Proteomes" id="UP000189701">
    <property type="component" value="Unplaced"/>
</dbReference>
<dbReference type="SUPFAM" id="SSF53098">
    <property type="entry name" value="Ribonuclease H-like"/>
    <property type="match status" value="1"/>
</dbReference>
<sequence>MVDEMLSSEELRAFLSLTGYYKRFIKNYGLIVRPLHDLLKKGSFVWNSLATEAFEALKKAITSAHVLTLLDFSKEFVIETNASGKGIGAVLMQDNRPIAFFSKGLSGKNKALSIYERELLALVTAVQKWRPYILGRCSFEEGEAIQLFSIVGVSSQLLESVKLSSDQDPQLQKLIYSIQSSSNSKPYYSFTGGILGGKGKMMVGADQSLRKHLLTFYHDSSMGGHSGIIATYKRIKQDFYWKKMKQDMYKHIRECDTCQRCKGENMAYPGLLYPLPIPEKFWHDISMDFIEGLPKASNVAQVFMDGVFKLHVMPKTIVSDRDKVFTSRCWQELFKLQKVFLLTSSASHPQTDG</sequence>
<dbReference type="GO" id="GO:0003676">
    <property type="term" value="F:nucleic acid binding"/>
    <property type="evidence" value="ECO:0007669"/>
    <property type="project" value="InterPro"/>
</dbReference>
<dbReference type="Gene3D" id="3.30.420.10">
    <property type="entry name" value="Ribonuclease H-like superfamily/Ribonuclease H"/>
    <property type="match status" value="1"/>
</dbReference>
<dbReference type="OrthoDB" id="2013610at2759"/>
<feature type="domain" description="Reverse transcriptase/retrotransposon-derived protein RNase H-like" evidence="2">
    <location>
        <begin position="46"/>
        <end position="136"/>
    </location>
</feature>
<dbReference type="GO" id="GO:0003824">
    <property type="term" value="F:catalytic activity"/>
    <property type="evidence" value="ECO:0007669"/>
    <property type="project" value="UniProtKB-KW"/>
</dbReference>
<dbReference type="eggNOG" id="KOG0017">
    <property type="taxonomic scope" value="Eukaryota"/>
</dbReference>
<keyword evidence="4" id="KW-1185">Reference proteome</keyword>
<name>A0A1U7V485_NICSY</name>
<evidence type="ECO:0000313" key="5">
    <source>
        <dbReference type="RefSeq" id="XP_009761208.1"/>
    </source>
</evidence>
<protein>
    <submittedName>
        <fullName evidence="5">Uncharacterized protein LOC104213411</fullName>
    </submittedName>
</protein>
<dbReference type="STRING" id="4096.A0A1U7V485"/>
<dbReference type="InterPro" id="IPR043502">
    <property type="entry name" value="DNA/RNA_pol_sf"/>
</dbReference>
<accession>A0A1U7V485</accession>
<organism evidence="4 5">
    <name type="scientific">Nicotiana sylvestris</name>
    <name type="common">Wood tobacco</name>
    <name type="synonym">South American tobacco</name>
    <dbReference type="NCBI Taxonomy" id="4096"/>
    <lineage>
        <taxon>Eukaryota</taxon>
        <taxon>Viridiplantae</taxon>
        <taxon>Streptophyta</taxon>
        <taxon>Embryophyta</taxon>
        <taxon>Tracheophyta</taxon>
        <taxon>Spermatophyta</taxon>
        <taxon>Magnoliopsida</taxon>
        <taxon>eudicotyledons</taxon>
        <taxon>Gunneridae</taxon>
        <taxon>Pentapetalae</taxon>
        <taxon>asterids</taxon>
        <taxon>lamiids</taxon>
        <taxon>Solanales</taxon>
        <taxon>Solanaceae</taxon>
        <taxon>Nicotianoideae</taxon>
        <taxon>Nicotianeae</taxon>
        <taxon>Nicotiana</taxon>
    </lineage>
</organism>
<dbReference type="AlphaFoldDB" id="A0A1U7V485"/>
<gene>
    <name evidence="5" type="primary">LOC104213411</name>
</gene>
<dbReference type="Gene3D" id="1.10.340.70">
    <property type="match status" value="1"/>
</dbReference>
<evidence type="ECO:0000256" key="1">
    <source>
        <dbReference type="ARBA" id="ARBA00023268"/>
    </source>
</evidence>
<dbReference type="SUPFAM" id="SSF56672">
    <property type="entry name" value="DNA/RNA polymerases"/>
    <property type="match status" value="1"/>
</dbReference>
<evidence type="ECO:0000259" key="3">
    <source>
        <dbReference type="Pfam" id="PF17921"/>
    </source>
</evidence>
<dbReference type="Pfam" id="PF17919">
    <property type="entry name" value="RT_RNaseH_2"/>
    <property type="match status" value="1"/>
</dbReference>
<dbReference type="Gene3D" id="3.10.20.370">
    <property type="match status" value="1"/>
</dbReference>
<dbReference type="FunFam" id="1.10.340.70:FF:000001">
    <property type="entry name" value="Retrovirus-related Pol polyprotein from transposon gypsy-like Protein"/>
    <property type="match status" value="1"/>
</dbReference>
<proteinExistence type="predicted"/>
<evidence type="ECO:0000259" key="2">
    <source>
        <dbReference type="Pfam" id="PF17919"/>
    </source>
</evidence>
<dbReference type="FunFam" id="3.30.70.270:FF:000020">
    <property type="entry name" value="Transposon Tf2-6 polyprotein-like Protein"/>
    <property type="match status" value="1"/>
</dbReference>
<dbReference type="Pfam" id="PF17921">
    <property type="entry name" value="Integrase_H2C2"/>
    <property type="match status" value="1"/>
</dbReference>
<dbReference type="PANTHER" id="PTHR37984:SF5">
    <property type="entry name" value="PROTEIN NYNRIN-LIKE"/>
    <property type="match status" value="1"/>
</dbReference>
<dbReference type="Gene3D" id="3.30.70.270">
    <property type="match status" value="1"/>
</dbReference>